<feature type="region of interest" description="Disordered" evidence="1">
    <location>
        <begin position="287"/>
        <end position="326"/>
    </location>
</feature>
<reference evidence="2" key="2">
    <citation type="journal article" date="2023" name="IMA Fungus">
        <title>Comparative genomic study of the Penicillium genus elucidates a diverse pangenome and 15 lateral gene transfer events.</title>
        <authorList>
            <person name="Petersen C."/>
            <person name="Sorensen T."/>
            <person name="Nielsen M.R."/>
            <person name="Sondergaard T.E."/>
            <person name="Sorensen J.L."/>
            <person name="Fitzpatrick D.A."/>
            <person name="Frisvad J.C."/>
            <person name="Nielsen K.L."/>
        </authorList>
    </citation>
    <scope>NUCLEOTIDE SEQUENCE</scope>
    <source>
        <strain evidence="2">IBT 23319</strain>
    </source>
</reference>
<comment type="caution">
    <text evidence="2">The sequence shown here is derived from an EMBL/GenBank/DDBJ whole genome shotgun (WGS) entry which is preliminary data.</text>
</comment>
<gene>
    <name evidence="2" type="ORF">N7469_002789</name>
</gene>
<accession>A0A9W9PDB9</accession>
<protein>
    <submittedName>
        <fullName evidence="2">Uncharacterized protein</fullName>
    </submittedName>
</protein>
<feature type="compositionally biased region" description="Polar residues" evidence="1">
    <location>
        <begin position="304"/>
        <end position="324"/>
    </location>
</feature>
<sequence length="487" mass="55744">MPRDEDWNDESNPFVAFRRYADEQVSSLLQSVTGLPSNISRPQSDRWTVFNEDHGYGNMRYRERNGGDGEGQHHDAREQGFEGSSSYGQTNNNTPNNNDDNSGRNDSRGAQPGKPHDRLSRYYNQETNQNSRNPHDLFGIETFFDRFEDRFFPFSPSFLHPSQRFFFPDMFEDSSSPTWPLTYITFSPYSPLHLEHQAHYRAQRDQGVFSSIMSSFRPESDRDPNEPQWREAFEDLLRLENGKAMLDENALKAGKNENGTEWLQGLVKRGSLGDRWKYISGGPDGSIQSGITFTGHSEDDRTVPESTQDSGTKQNSESENQGSATELDMYERFLRDIEEREQALLRGEVGSPLVRFLLEERRREREQYNRSLNDQDEQGTEDDETWLDLVSGGNRKSVPETPVEPTGAKQMDAAQETTPVRVISTMSRTERQRLADGSVETKIVKTKRFSDGREETDESVEVSHPPSHNEGLSGSSNQSTKGWFWKD</sequence>
<dbReference type="EMBL" id="JAPQKT010000002">
    <property type="protein sequence ID" value="KAJ5241198.1"/>
    <property type="molecule type" value="Genomic_DNA"/>
</dbReference>
<feature type="compositionally biased region" description="Basic and acidic residues" evidence="1">
    <location>
        <begin position="57"/>
        <end position="80"/>
    </location>
</feature>
<proteinExistence type="predicted"/>
<evidence type="ECO:0000256" key="1">
    <source>
        <dbReference type="SAM" id="MobiDB-lite"/>
    </source>
</evidence>
<dbReference type="GeneID" id="81380876"/>
<dbReference type="AlphaFoldDB" id="A0A9W9PDB9"/>
<feature type="compositionally biased region" description="Low complexity" evidence="1">
    <location>
        <begin position="90"/>
        <end position="100"/>
    </location>
</feature>
<reference evidence="2" key="1">
    <citation type="submission" date="2022-11" db="EMBL/GenBank/DDBJ databases">
        <authorList>
            <person name="Petersen C."/>
        </authorList>
    </citation>
    <scope>NUCLEOTIDE SEQUENCE</scope>
    <source>
        <strain evidence="2">IBT 23319</strain>
    </source>
</reference>
<evidence type="ECO:0000313" key="3">
    <source>
        <dbReference type="Proteomes" id="UP001147733"/>
    </source>
</evidence>
<dbReference type="Proteomes" id="UP001147733">
    <property type="component" value="Unassembled WGS sequence"/>
</dbReference>
<organism evidence="2 3">
    <name type="scientific">Penicillium citrinum</name>
    <dbReference type="NCBI Taxonomy" id="5077"/>
    <lineage>
        <taxon>Eukaryota</taxon>
        <taxon>Fungi</taxon>
        <taxon>Dikarya</taxon>
        <taxon>Ascomycota</taxon>
        <taxon>Pezizomycotina</taxon>
        <taxon>Eurotiomycetes</taxon>
        <taxon>Eurotiomycetidae</taxon>
        <taxon>Eurotiales</taxon>
        <taxon>Aspergillaceae</taxon>
        <taxon>Penicillium</taxon>
    </lineage>
</organism>
<feature type="compositionally biased region" description="Polar residues" evidence="1">
    <location>
        <begin position="470"/>
        <end position="481"/>
    </location>
</feature>
<keyword evidence="3" id="KW-1185">Reference proteome</keyword>
<feature type="region of interest" description="Disordered" evidence="1">
    <location>
        <begin position="390"/>
        <end position="487"/>
    </location>
</feature>
<evidence type="ECO:0000313" key="2">
    <source>
        <dbReference type="EMBL" id="KAJ5241198.1"/>
    </source>
</evidence>
<dbReference type="OrthoDB" id="4586300at2759"/>
<feature type="region of interest" description="Disordered" evidence="1">
    <location>
        <begin position="57"/>
        <end position="119"/>
    </location>
</feature>
<dbReference type="RefSeq" id="XP_056504203.1">
    <property type="nucleotide sequence ID" value="XM_056641709.1"/>
</dbReference>
<name>A0A9W9PDB9_PENCI</name>